<keyword evidence="2" id="KW-1185">Reference proteome</keyword>
<gene>
    <name evidence="1" type="ORF">QWY29_16415</name>
</gene>
<proteinExistence type="predicted"/>
<evidence type="ECO:0008006" key="3">
    <source>
        <dbReference type="Google" id="ProtNLM"/>
    </source>
</evidence>
<accession>A0ABT8EY55</accession>
<dbReference type="RefSeq" id="WP_300962112.1">
    <property type="nucleotide sequence ID" value="NZ_JAUHJR010000008.1"/>
</dbReference>
<name>A0ABT8EY55_9ACTN</name>
<sequence length="204" mass="23484">MTNETTSVKDRTEENTKRGRSASYFGCLVQDCEEKHYAKQYCRKHYAKFRTYGDPLHQQDFINSGKECHCGKPAQSRGMCKAHYMAWWSENAEQKPVDEGHHNFKAENVTYATAHYRVRRAKGSARDYQCLDCDNMATDWCLIVNPSEKHYGYSAYGRKPTTAFSLNPDDYEPRCSDCHKAYDAKHGNRSYKTGRYAQVNGGAK</sequence>
<evidence type="ECO:0000313" key="1">
    <source>
        <dbReference type="EMBL" id="MDN4162954.1"/>
    </source>
</evidence>
<evidence type="ECO:0000313" key="2">
    <source>
        <dbReference type="Proteomes" id="UP001168537"/>
    </source>
</evidence>
<reference evidence="1" key="1">
    <citation type="submission" date="2023-06" db="EMBL/GenBank/DDBJ databases">
        <title>Draft genome sequence of Nocardioides sp. SOB72.</title>
        <authorList>
            <person name="Zhang G."/>
        </authorList>
    </citation>
    <scope>NUCLEOTIDE SEQUENCE</scope>
    <source>
        <strain evidence="1">SOB72</strain>
    </source>
</reference>
<organism evidence="1 2">
    <name type="scientific">Nocardioides abyssi</name>
    <dbReference type="NCBI Taxonomy" id="3058370"/>
    <lineage>
        <taxon>Bacteria</taxon>
        <taxon>Bacillati</taxon>
        <taxon>Actinomycetota</taxon>
        <taxon>Actinomycetes</taxon>
        <taxon>Propionibacteriales</taxon>
        <taxon>Nocardioidaceae</taxon>
        <taxon>Nocardioides</taxon>
    </lineage>
</organism>
<comment type="caution">
    <text evidence="1">The sequence shown here is derived from an EMBL/GenBank/DDBJ whole genome shotgun (WGS) entry which is preliminary data.</text>
</comment>
<dbReference type="Proteomes" id="UP001168537">
    <property type="component" value="Unassembled WGS sequence"/>
</dbReference>
<dbReference type="EMBL" id="JAUHJR010000008">
    <property type="protein sequence ID" value="MDN4162954.1"/>
    <property type="molecule type" value="Genomic_DNA"/>
</dbReference>
<protein>
    <recommendedName>
        <fullName evidence="3">HNH endonuclease</fullName>
    </recommendedName>
</protein>